<dbReference type="Proteomes" id="UP000198804">
    <property type="component" value="Unassembled WGS sequence"/>
</dbReference>
<feature type="compositionally biased region" description="Basic and acidic residues" evidence="1">
    <location>
        <begin position="57"/>
        <end position="79"/>
    </location>
</feature>
<dbReference type="RefSeq" id="WP_091949330.1">
    <property type="nucleotide sequence ID" value="NZ_FOSV01000016.1"/>
</dbReference>
<evidence type="ECO:0000256" key="2">
    <source>
        <dbReference type="SAM" id="SignalP"/>
    </source>
</evidence>
<feature type="region of interest" description="Disordered" evidence="1">
    <location>
        <begin position="22"/>
        <end position="80"/>
    </location>
</feature>
<gene>
    <name evidence="3" type="ORF">SAMN04488125_11659</name>
</gene>
<feature type="chain" id="PRO_5011487547" evidence="2">
    <location>
        <begin position="22"/>
        <end position="90"/>
    </location>
</feature>
<dbReference type="AlphaFoldDB" id="A0A1I4I4Q6"/>
<feature type="signal peptide" evidence="2">
    <location>
        <begin position="1"/>
        <end position="21"/>
    </location>
</feature>
<evidence type="ECO:0000313" key="3">
    <source>
        <dbReference type="EMBL" id="SFL49279.1"/>
    </source>
</evidence>
<evidence type="ECO:0000313" key="4">
    <source>
        <dbReference type="Proteomes" id="UP000198804"/>
    </source>
</evidence>
<feature type="compositionally biased region" description="Low complexity" evidence="1">
    <location>
        <begin position="22"/>
        <end position="39"/>
    </location>
</feature>
<proteinExistence type="predicted"/>
<reference evidence="4" key="1">
    <citation type="submission" date="2016-10" db="EMBL/GenBank/DDBJ databases">
        <authorList>
            <person name="Varghese N."/>
            <person name="Submissions S."/>
        </authorList>
    </citation>
    <scope>NUCLEOTIDE SEQUENCE [LARGE SCALE GENOMIC DNA]</scope>
    <source>
        <strain evidence="4">CGMCC 1.6474</strain>
    </source>
</reference>
<name>A0A1I4I4Q6_9HYPH</name>
<sequence length="90" mass="9257">MTHRILFATVFGAFFATAAAAQGPQTGTGGSPSSTVTAPNTSAVGRTMPPAGGGGLDRIDRSESRSIDRETRTERKNDAIDTGICIGCNK</sequence>
<keyword evidence="4" id="KW-1185">Reference proteome</keyword>
<evidence type="ECO:0000256" key="1">
    <source>
        <dbReference type="SAM" id="MobiDB-lite"/>
    </source>
</evidence>
<organism evidence="3 4">
    <name type="scientific">Methylorubrum salsuginis</name>
    <dbReference type="NCBI Taxonomy" id="414703"/>
    <lineage>
        <taxon>Bacteria</taxon>
        <taxon>Pseudomonadati</taxon>
        <taxon>Pseudomonadota</taxon>
        <taxon>Alphaproteobacteria</taxon>
        <taxon>Hyphomicrobiales</taxon>
        <taxon>Methylobacteriaceae</taxon>
        <taxon>Methylorubrum</taxon>
    </lineage>
</organism>
<protein>
    <submittedName>
        <fullName evidence="3">Uncharacterized protein</fullName>
    </submittedName>
</protein>
<accession>A0A1I4I4Q6</accession>
<keyword evidence="2" id="KW-0732">Signal</keyword>
<dbReference type="EMBL" id="FOSV01000016">
    <property type="protein sequence ID" value="SFL49279.1"/>
    <property type="molecule type" value="Genomic_DNA"/>
</dbReference>